<keyword evidence="1" id="KW-0175">Coiled coil</keyword>
<proteinExistence type="predicted"/>
<accession>A0A6C0EDF9</accession>
<dbReference type="Pfam" id="PF04947">
    <property type="entry name" value="Pox_VLTF3"/>
    <property type="match status" value="1"/>
</dbReference>
<dbReference type="InterPro" id="IPR007031">
    <property type="entry name" value="Poxvirus_VLTF3"/>
</dbReference>
<dbReference type="GO" id="GO:0046782">
    <property type="term" value="P:regulation of viral transcription"/>
    <property type="evidence" value="ECO:0007669"/>
    <property type="project" value="InterPro"/>
</dbReference>
<feature type="coiled-coil region" evidence="1">
    <location>
        <begin position="86"/>
        <end position="147"/>
    </location>
</feature>
<organism evidence="2">
    <name type="scientific">viral metagenome</name>
    <dbReference type="NCBI Taxonomy" id="1070528"/>
    <lineage>
        <taxon>unclassified sequences</taxon>
        <taxon>metagenomes</taxon>
        <taxon>organismal metagenomes</taxon>
    </lineage>
</organism>
<name>A0A6C0EDF9_9ZZZZ</name>
<sequence length="392" mass="47020">MSNIKTLLNNKKLRTTKGSSSKYKEIKYQSKESSTLDNKHRQMVKYFINRKNNEENILDEIKEITSEITDIDKNKDKFTMDIINRRAKLLDTKENLEMQYKNISQNYDEMDYYDIVGDLITDYYDLRDNKKTEIKESKNILDFLSNKKKNNVAENNNKVSLLEKYCQIVDGLKISRDDGSNRIKYCLDCNIEKILDISESAYVCPCCGDSEMIILDEDRQIKDYSPYRRLNHFREWLNQFQAKQTPDIPEQIFIDIVKELNKNRINDLSTLNKKNMKIILKKLQYNIYYEHVAYIINKLNNLPPPKITRDMEKLFISMFYKIQDPWELNKQPNRKNFLSYSYVLHKFCELLELDHLLDCFPLHKDSDKIMENDLIWEKICKHLNWEYISSFK</sequence>
<protein>
    <submittedName>
        <fullName evidence="2">Uncharacterized protein</fullName>
    </submittedName>
</protein>
<evidence type="ECO:0000256" key="1">
    <source>
        <dbReference type="SAM" id="Coils"/>
    </source>
</evidence>
<evidence type="ECO:0000313" key="2">
    <source>
        <dbReference type="EMBL" id="QHT26772.1"/>
    </source>
</evidence>
<dbReference type="EMBL" id="MN739801">
    <property type="protein sequence ID" value="QHT26772.1"/>
    <property type="molecule type" value="Genomic_DNA"/>
</dbReference>
<reference evidence="2" key="1">
    <citation type="journal article" date="2020" name="Nature">
        <title>Giant virus diversity and host interactions through global metagenomics.</title>
        <authorList>
            <person name="Schulz F."/>
            <person name="Roux S."/>
            <person name="Paez-Espino D."/>
            <person name="Jungbluth S."/>
            <person name="Walsh D.A."/>
            <person name="Denef V.J."/>
            <person name="McMahon K.D."/>
            <person name="Konstantinidis K.T."/>
            <person name="Eloe-Fadrosh E.A."/>
            <person name="Kyrpides N.C."/>
            <person name="Woyke T."/>
        </authorList>
    </citation>
    <scope>NUCLEOTIDE SEQUENCE</scope>
    <source>
        <strain evidence="2">GVMAG-M-3300023179-2</strain>
    </source>
</reference>
<dbReference type="AlphaFoldDB" id="A0A6C0EDF9"/>